<dbReference type="EMBL" id="CP011117">
    <property type="protein sequence ID" value="AKA82797.1"/>
    <property type="molecule type" value="Genomic_DNA"/>
</dbReference>
<organism evidence="1 2">
    <name type="scientific">Pseudomonas synxantha</name>
    <dbReference type="NCBI Taxonomy" id="47883"/>
    <lineage>
        <taxon>Bacteria</taxon>
        <taxon>Pseudomonadati</taxon>
        <taxon>Pseudomonadota</taxon>
        <taxon>Gammaproteobacteria</taxon>
        <taxon>Pseudomonadales</taxon>
        <taxon>Pseudomonadaceae</taxon>
        <taxon>Pseudomonas</taxon>
    </lineage>
</organism>
<accession>A0AAU8TXH8</accession>
<dbReference type="KEGG" id="pfb:VO64_2251"/>
<reference evidence="1 2" key="1">
    <citation type="journal article" date="2015" name="Genome Announc.">
        <title>Complete Genome Sequence of Biocontrol Strain Pseudomonas fluorescens LBUM223.</title>
        <authorList>
            <person name="Roquigny R."/>
            <person name="Arseneault T."/>
            <person name="Gadkar V.J."/>
            <person name="Novinscak A."/>
            <person name="Joly D.L."/>
            <person name="Filion M."/>
        </authorList>
    </citation>
    <scope>NUCLEOTIDE SEQUENCE [LARGE SCALE GENOMIC DNA]</scope>
    <source>
        <strain evidence="1 2">LBUM223</strain>
    </source>
</reference>
<evidence type="ECO:0000313" key="1">
    <source>
        <dbReference type="EMBL" id="AKA82797.1"/>
    </source>
</evidence>
<protein>
    <recommendedName>
        <fullName evidence="3">Tyr recombinase domain-containing protein</fullName>
    </recommendedName>
</protein>
<evidence type="ECO:0008006" key="3">
    <source>
        <dbReference type="Google" id="ProtNLM"/>
    </source>
</evidence>
<dbReference type="AlphaFoldDB" id="A0AAU8TXH8"/>
<dbReference type="Proteomes" id="UP000033099">
    <property type="component" value="Chromosome"/>
</dbReference>
<evidence type="ECO:0000313" key="2">
    <source>
        <dbReference type="Proteomes" id="UP000033099"/>
    </source>
</evidence>
<proteinExistence type="predicted"/>
<gene>
    <name evidence="1" type="ORF">VO64_2251</name>
</gene>
<name>A0AAU8TXH8_9PSED</name>
<sequence length="635" mass="72181">MSRRFLIQRETDIYTLAELSREFLLPERIRIKLVSIERKASLDIGCFVYTCRSFENGHGRAANPVQVDLDSLAPERRDLIRLIIDHIYVSGLRETSILTYYKNVKVVMDWCDRNDHSSWVHSVHDAGVAYVAFSHYLKHQILVLGALAPSTCATRQRTFQHLIEICFGADAEHVLHLASAISVPRTPIAPPSEIAVRQYVTTCLDLAKKLSRFILEGQKFPVRLSIGERDAVIFPSLKGIITQFNKDKRLRTSYHAEELRITTAEEFYDRTGSEWSDCVKAVESAQANLDAANIDLRSEARMRLASMAASAYACVFLLITAANPSEFVLFNFLEALEVENSMVKKELTSIKFRANGRVTRYAVGRRTGLPLLRDYLKLRAWILGGASSEYLFFKMKRSGKYTGEYAKLSDSFTSGFFKRIRGVFLSEDAANIPGSSARKLKSLVLHELRISPSVVADVLNHTEAVNFSSYSETTPERMKQEYGNFWQAVRKAAEMVKERTGQDATKIATGRCGDFDRPLKISDVVAIVPDCRTQYGCLFCKNYLCHADEEDIHKLTSLQYVVSAVRTGASDIGHAEQTFRELSIRVDFILQAISERSEESMRTVDDIKYRVHELGELTHFWERRLQRYEHVGVIF</sequence>